<dbReference type="AlphaFoldDB" id="A0A0D2EYW3"/>
<reference evidence="2 3" key="1">
    <citation type="submission" date="2015-01" db="EMBL/GenBank/DDBJ databases">
        <title>The Genome Sequence of Exophiala xenobiotica CBS118157.</title>
        <authorList>
            <consortium name="The Broad Institute Genomics Platform"/>
            <person name="Cuomo C."/>
            <person name="de Hoog S."/>
            <person name="Gorbushina A."/>
            <person name="Stielow B."/>
            <person name="Teixiera M."/>
            <person name="Abouelleil A."/>
            <person name="Chapman S.B."/>
            <person name="Priest M."/>
            <person name="Young S.K."/>
            <person name="Wortman J."/>
            <person name="Nusbaum C."/>
            <person name="Birren B."/>
        </authorList>
    </citation>
    <scope>NUCLEOTIDE SEQUENCE [LARGE SCALE GENOMIC DNA]</scope>
    <source>
        <strain evidence="2 3">CBS 118157</strain>
    </source>
</reference>
<dbReference type="Gene3D" id="3.50.50.60">
    <property type="entry name" value="FAD/NAD(P)-binding domain"/>
    <property type="match status" value="1"/>
</dbReference>
<dbReference type="Gene3D" id="3.30.9.10">
    <property type="entry name" value="D-Amino Acid Oxidase, subunit A, domain 2"/>
    <property type="match status" value="1"/>
</dbReference>
<dbReference type="PANTHER" id="PTHR13847">
    <property type="entry name" value="SARCOSINE DEHYDROGENASE-RELATED"/>
    <property type="match status" value="1"/>
</dbReference>
<dbReference type="SUPFAM" id="SSF51905">
    <property type="entry name" value="FAD/NAD(P)-binding domain"/>
    <property type="match status" value="1"/>
</dbReference>
<dbReference type="HOGENOM" id="CLU_022730_2_1_1"/>
<dbReference type="RefSeq" id="XP_013321507.1">
    <property type="nucleotide sequence ID" value="XM_013466053.1"/>
</dbReference>
<dbReference type="PANTHER" id="PTHR13847:SF213">
    <property type="entry name" value="DEPENDENT OXIDOREDUCTASE, PUTATIVE-RELATED"/>
    <property type="match status" value="1"/>
</dbReference>
<proteinExistence type="predicted"/>
<dbReference type="GO" id="GO:0005737">
    <property type="term" value="C:cytoplasm"/>
    <property type="evidence" value="ECO:0007669"/>
    <property type="project" value="TreeGrafter"/>
</dbReference>
<evidence type="ECO:0000313" key="3">
    <source>
        <dbReference type="Proteomes" id="UP000054342"/>
    </source>
</evidence>
<dbReference type="Pfam" id="PF01266">
    <property type="entry name" value="DAO"/>
    <property type="match status" value="1"/>
</dbReference>
<dbReference type="Proteomes" id="UP000054342">
    <property type="component" value="Unassembled WGS sequence"/>
</dbReference>
<organism evidence="2 3">
    <name type="scientific">Exophiala xenobiotica</name>
    <dbReference type="NCBI Taxonomy" id="348802"/>
    <lineage>
        <taxon>Eukaryota</taxon>
        <taxon>Fungi</taxon>
        <taxon>Dikarya</taxon>
        <taxon>Ascomycota</taxon>
        <taxon>Pezizomycotina</taxon>
        <taxon>Eurotiomycetes</taxon>
        <taxon>Chaetothyriomycetidae</taxon>
        <taxon>Chaetothyriales</taxon>
        <taxon>Herpotrichiellaceae</taxon>
        <taxon>Exophiala</taxon>
    </lineage>
</organism>
<dbReference type="GeneID" id="25323010"/>
<keyword evidence="3" id="KW-1185">Reference proteome</keyword>
<name>A0A0D2EYW3_9EURO</name>
<dbReference type="InterPro" id="IPR006076">
    <property type="entry name" value="FAD-dep_OxRdtase"/>
</dbReference>
<dbReference type="EMBL" id="KN847317">
    <property type="protein sequence ID" value="KIW60923.1"/>
    <property type="molecule type" value="Genomic_DNA"/>
</dbReference>
<dbReference type="STRING" id="348802.A0A0D2EYW3"/>
<sequence length="454" mass="50132">MSSSPDGIYDVGIIDPGIPVETPTQPFWLSQPAKNGKLRSPWSDTADVVVIGSGMTAVSLCLTLLSRRPGLKIVVVEARDLCSGATGRNGGHCKAMSPGVWFDRKQQYGVREAIQVMEFEHSHLDEMFDMVKRHGIDCDLRLVEGLDVYHDNVTFGRAVRALEDMRKHAPQLASKYTVYTSRAELRARNCADHVVGAIGIPAATVWPYKFVTALFDKMVSENGLAIQTNTVVTSVVDEDDDGQGCAVVKTTRGPIRTPHVVHATNAWMSHLVPELQPFVSPVRANVQRQVPVSSSLRVANSFWLRYAEKEYDYLIQRPDGAFIVGRANTGRRATSDDGNKDLGPHVHLRHALPHIFNFGTDTLQATHAWSGCVAFTQDGNPFIGRLPFAKKRRQWVCGAYQGIGMVRAFRSAQMLALLVLGEDVPLEYPKSMLVTKDRVDSMTRSLGTPLPSRL</sequence>
<feature type="domain" description="FAD dependent oxidoreductase" evidence="1">
    <location>
        <begin position="47"/>
        <end position="416"/>
    </location>
</feature>
<evidence type="ECO:0000313" key="2">
    <source>
        <dbReference type="EMBL" id="KIW60923.1"/>
    </source>
</evidence>
<protein>
    <recommendedName>
        <fullName evidence="1">FAD dependent oxidoreductase domain-containing protein</fullName>
    </recommendedName>
</protein>
<gene>
    <name evidence="2" type="ORF">PV05_01102</name>
</gene>
<evidence type="ECO:0000259" key="1">
    <source>
        <dbReference type="Pfam" id="PF01266"/>
    </source>
</evidence>
<accession>A0A0D2EYW3</accession>
<dbReference type="InterPro" id="IPR036188">
    <property type="entry name" value="FAD/NAD-bd_sf"/>
</dbReference>
<dbReference type="OrthoDB" id="4160274at2759"/>